<dbReference type="Pfam" id="PF04818">
    <property type="entry name" value="CID"/>
    <property type="match status" value="1"/>
</dbReference>
<dbReference type="GO" id="GO:0003723">
    <property type="term" value="F:RNA binding"/>
    <property type="evidence" value="ECO:0007669"/>
    <property type="project" value="UniProtKB-KW"/>
</dbReference>
<dbReference type="PANTHER" id="PTHR23140:SF4">
    <property type="entry name" value="PROTEIN CBR-NRD-1"/>
    <property type="match status" value="1"/>
</dbReference>
<evidence type="ECO:0000313" key="4">
    <source>
        <dbReference type="EMBL" id="CAD7665086.1"/>
    </source>
</evidence>
<dbReference type="Proteomes" id="UP000728032">
    <property type="component" value="Unassembled WGS sequence"/>
</dbReference>
<dbReference type="EMBL" id="OC958076">
    <property type="protein sequence ID" value="CAD7665088.1"/>
    <property type="molecule type" value="Genomic_DNA"/>
</dbReference>
<sequence length="203" mass="23051">MSQITKASMKAIKMYKHIVQSVERFIIKCRPEYKIPGLYVIDSIVRQSRHQFGVDKDVYAARFARNFGQTFQNLFLTCPTDDKPKIVRVLNLWQRNSVFTAETIQPLLDMANPNASLSQMKFESSPQSNAITREGGAGRESRDTTPALKDPTLILQLQQLANSLGLTKAGNNSVDSQQESQNQIKFNKKLLDFDYGDDEEEDE</sequence>
<dbReference type="InterPro" id="IPR051485">
    <property type="entry name" value="SR-CTD_assoc_factor"/>
</dbReference>
<dbReference type="InterPro" id="IPR006569">
    <property type="entry name" value="CID_dom"/>
</dbReference>
<dbReference type="EMBL" id="OC958068">
    <property type="protein sequence ID" value="CAD7665086.1"/>
    <property type="molecule type" value="Genomic_DNA"/>
</dbReference>
<evidence type="ECO:0000256" key="1">
    <source>
        <dbReference type="ARBA" id="ARBA00022884"/>
    </source>
</evidence>
<evidence type="ECO:0000313" key="5">
    <source>
        <dbReference type="EMBL" id="CAD7665088.1"/>
    </source>
</evidence>
<accession>A0A7R9MTM9</accession>
<dbReference type="EMBL" id="CAJPVJ010043251">
    <property type="protein sequence ID" value="CAG2182225.1"/>
    <property type="molecule type" value="Genomic_DNA"/>
</dbReference>
<dbReference type="GO" id="GO:0005634">
    <property type="term" value="C:nucleus"/>
    <property type="evidence" value="ECO:0007669"/>
    <property type="project" value="TreeGrafter"/>
</dbReference>
<dbReference type="PROSITE" id="PS51391">
    <property type="entry name" value="CID"/>
    <property type="match status" value="1"/>
</dbReference>
<gene>
    <name evidence="4" type="ORF">ONB1V03_LOCUS21644</name>
    <name evidence="5" type="ORF">ONB1V03_LOCUS21646</name>
</gene>
<dbReference type="FunFam" id="1.25.40.90:FF:000004">
    <property type="entry name" value="splicing factor, arginine/serine-rich 15"/>
    <property type="match status" value="1"/>
</dbReference>
<protein>
    <recommendedName>
        <fullName evidence="3">CID domain-containing protein</fullName>
    </recommendedName>
</protein>
<feature type="domain" description="CID" evidence="3">
    <location>
        <begin position="1"/>
        <end position="115"/>
    </location>
</feature>
<dbReference type="CDD" id="cd16983">
    <property type="entry name" value="CID_SCAF8_like"/>
    <property type="match status" value="1"/>
</dbReference>
<name>A0A7R9MTM9_9ACAR</name>
<feature type="region of interest" description="Disordered" evidence="2">
    <location>
        <begin position="119"/>
        <end position="150"/>
    </location>
</feature>
<evidence type="ECO:0000313" key="6">
    <source>
        <dbReference type="Proteomes" id="UP000728032"/>
    </source>
</evidence>
<dbReference type="SUPFAM" id="SSF48464">
    <property type="entry name" value="ENTH/VHS domain"/>
    <property type="match status" value="1"/>
</dbReference>
<dbReference type="SMART" id="SM00582">
    <property type="entry name" value="RPR"/>
    <property type="match status" value="1"/>
</dbReference>
<evidence type="ECO:0000259" key="3">
    <source>
        <dbReference type="PROSITE" id="PS51391"/>
    </source>
</evidence>
<dbReference type="OrthoDB" id="79367at2759"/>
<organism evidence="5">
    <name type="scientific">Oppiella nova</name>
    <dbReference type="NCBI Taxonomy" id="334625"/>
    <lineage>
        <taxon>Eukaryota</taxon>
        <taxon>Metazoa</taxon>
        <taxon>Ecdysozoa</taxon>
        <taxon>Arthropoda</taxon>
        <taxon>Chelicerata</taxon>
        <taxon>Arachnida</taxon>
        <taxon>Acari</taxon>
        <taxon>Acariformes</taxon>
        <taxon>Sarcoptiformes</taxon>
        <taxon>Oribatida</taxon>
        <taxon>Brachypylina</taxon>
        <taxon>Oppioidea</taxon>
        <taxon>Oppiidae</taxon>
        <taxon>Oppiella</taxon>
    </lineage>
</organism>
<dbReference type="AlphaFoldDB" id="A0A7R9MTM9"/>
<reference evidence="5" key="1">
    <citation type="submission" date="2020-11" db="EMBL/GenBank/DDBJ databases">
        <authorList>
            <person name="Tran Van P."/>
        </authorList>
    </citation>
    <scope>NUCLEOTIDE SEQUENCE</scope>
</reference>
<feature type="non-terminal residue" evidence="5">
    <location>
        <position position="1"/>
    </location>
</feature>
<dbReference type="PANTHER" id="PTHR23140">
    <property type="entry name" value="RNA PROCESSING PROTEIN LD23810P"/>
    <property type="match status" value="1"/>
</dbReference>
<dbReference type="InterPro" id="IPR008942">
    <property type="entry name" value="ENTH_VHS"/>
</dbReference>
<evidence type="ECO:0000256" key="2">
    <source>
        <dbReference type="SAM" id="MobiDB-lite"/>
    </source>
</evidence>
<keyword evidence="6" id="KW-1185">Reference proteome</keyword>
<dbReference type="EMBL" id="CAJPVJ010043243">
    <property type="protein sequence ID" value="CAG2182223.1"/>
    <property type="molecule type" value="Genomic_DNA"/>
</dbReference>
<keyword evidence="1" id="KW-0694">RNA-binding</keyword>
<proteinExistence type="predicted"/>
<dbReference type="Gene3D" id="1.25.40.90">
    <property type="match status" value="1"/>
</dbReference>
<feature type="compositionally biased region" description="Polar residues" evidence="2">
    <location>
        <begin position="119"/>
        <end position="131"/>
    </location>
</feature>